<sequence>MSKALQASETLADGLKDREREILAILVLNGGSARQKEIVDEVGIAKGEISRRISALDDGGHIEKVELGLENVLYLPGCEPEIVQSSLGRSYR</sequence>
<dbReference type="Proteomes" id="UP000011626">
    <property type="component" value="Unassembled WGS sequence"/>
</dbReference>
<dbReference type="Gene3D" id="1.10.10.10">
    <property type="entry name" value="Winged helix-like DNA-binding domain superfamily/Winged helix DNA-binding domain"/>
    <property type="match status" value="1"/>
</dbReference>
<gene>
    <name evidence="2" type="ORF">C475_18706</name>
</gene>
<keyword evidence="3" id="KW-1185">Reference proteome</keyword>
<dbReference type="Pfam" id="PF24034">
    <property type="entry name" value="DUF7343"/>
    <property type="match status" value="1"/>
</dbReference>
<evidence type="ECO:0000313" key="3">
    <source>
        <dbReference type="Proteomes" id="UP000011626"/>
    </source>
</evidence>
<dbReference type="AlphaFoldDB" id="M0CI80"/>
<protein>
    <submittedName>
        <fullName evidence="2">IclR-like transcriptional regulator</fullName>
    </submittedName>
</protein>
<dbReference type="SUPFAM" id="SSF46785">
    <property type="entry name" value="Winged helix' DNA-binding domain"/>
    <property type="match status" value="1"/>
</dbReference>
<feature type="domain" description="DUF7343" evidence="1">
    <location>
        <begin position="15"/>
        <end position="76"/>
    </location>
</feature>
<proteinExistence type="predicted"/>
<dbReference type="InterPro" id="IPR055767">
    <property type="entry name" value="DUF7343"/>
</dbReference>
<dbReference type="InterPro" id="IPR036390">
    <property type="entry name" value="WH_DNA-bd_sf"/>
</dbReference>
<dbReference type="InterPro" id="IPR036388">
    <property type="entry name" value="WH-like_DNA-bd_sf"/>
</dbReference>
<dbReference type="EMBL" id="AOIU01000039">
    <property type="protein sequence ID" value="ELZ21584.1"/>
    <property type="molecule type" value="Genomic_DNA"/>
</dbReference>
<comment type="caution">
    <text evidence="2">The sequence shown here is derived from an EMBL/GenBank/DDBJ whole genome shotgun (WGS) entry which is preliminary data.</text>
</comment>
<organism evidence="2 3">
    <name type="scientific">Halosimplex carlsbadense 2-9-1</name>
    <dbReference type="NCBI Taxonomy" id="797114"/>
    <lineage>
        <taxon>Archaea</taxon>
        <taxon>Methanobacteriati</taxon>
        <taxon>Methanobacteriota</taxon>
        <taxon>Stenosarchaea group</taxon>
        <taxon>Halobacteria</taxon>
        <taxon>Halobacteriales</taxon>
        <taxon>Haloarculaceae</taxon>
        <taxon>Halosimplex</taxon>
    </lineage>
</organism>
<reference evidence="2 3" key="1">
    <citation type="journal article" date="2014" name="PLoS Genet.">
        <title>Phylogenetically driven sequencing of extremely halophilic archaea reveals strategies for static and dynamic osmo-response.</title>
        <authorList>
            <person name="Becker E.A."/>
            <person name="Seitzer P.M."/>
            <person name="Tritt A."/>
            <person name="Larsen D."/>
            <person name="Krusor M."/>
            <person name="Yao A.I."/>
            <person name="Wu D."/>
            <person name="Madern D."/>
            <person name="Eisen J.A."/>
            <person name="Darling A.E."/>
            <person name="Facciotti M.T."/>
        </authorList>
    </citation>
    <scope>NUCLEOTIDE SEQUENCE [LARGE SCALE GENOMIC DNA]</scope>
    <source>
        <strain evidence="2 3">2-9-1</strain>
    </source>
</reference>
<evidence type="ECO:0000259" key="1">
    <source>
        <dbReference type="Pfam" id="PF24034"/>
    </source>
</evidence>
<accession>M0CI80</accession>
<evidence type="ECO:0000313" key="2">
    <source>
        <dbReference type="EMBL" id="ELZ21584.1"/>
    </source>
</evidence>
<name>M0CI80_9EURY</name>
<dbReference type="eggNOG" id="arCOG00382">
    <property type="taxonomic scope" value="Archaea"/>
</dbReference>
<dbReference type="RefSeq" id="WP_006885406.1">
    <property type="nucleotide sequence ID" value="NZ_AOIU01000039.1"/>
</dbReference>